<comment type="caution">
    <text evidence="2">The sequence shown here is derived from an EMBL/GenBank/DDBJ whole genome shotgun (WGS) entry which is preliminary data.</text>
</comment>
<dbReference type="RefSeq" id="WP_008328491.1">
    <property type="nucleotide sequence ID" value="NZ_CH902578.1"/>
</dbReference>
<proteinExistence type="predicted"/>
<dbReference type="EMBL" id="AAMT01000004">
    <property type="protein sequence ID" value="EAQ13608.1"/>
    <property type="molecule type" value="Genomic_DNA"/>
</dbReference>
<dbReference type="ESTHER" id="9rhob-a3vdl9">
    <property type="family name" value="6_AlphaBeta_hydrolase"/>
</dbReference>
<dbReference type="Gene3D" id="3.40.50.1820">
    <property type="entry name" value="alpha/beta hydrolase"/>
    <property type="match status" value="1"/>
</dbReference>
<evidence type="ECO:0000313" key="3">
    <source>
        <dbReference type="Proteomes" id="UP000002931"/>
    </source>
</evidence>
<protein>
    <submittedName>
        <fullName evidence="2">PcaL, 3-oxoadipate enol-lactone hydrolase</fullName>
    </submittedName>
</protein>
<organism evidence="2 3">
    <name type="scientific">Maritimibacter alkaliphilus HTCC2654</name>
    <dbReference type="NCBI Taxonomy" id="314271"/>
    <lineage>
        <taxon>Bacteria</taxon>
        <taxon>Pseudomonadati</taxon>
        <taxon>Pseudomonadota</taxon>
        <taxon>Alphaproteobacteria</taxon>
        <taxon>Rhodobacterales</taxon>
        <taxon>Roseobacteraceae</taxon>
        <taxon>Maritimibacter</taxon>
    </lineage>
</organism>
<name>A3VDL9_9RHOB</name>
<accession>A3VDL9</accession>
<dbReference type="GO" id="GO:0016787">
    <property type="term" value="F:hydrolase activity"/>
    <property type="evidence" value="ECO:0007669"/>
    <property type="project" value="UniProtKB-KW"/>
</dbReference>
<dbReference type="AlphaFoldDB" id="A3VDL9"/>
<evidence type="ECO:0000313" key="2">
    <source>
        <dbReference type="EMBL" id="EAQ13608.1"/>
    </source>
</evidence>
<dbReference type="PANTHER" id="PTHR43433">
    <property type="entry name" value="HYDROLASE, ALPHA/BETA FOLD FAMILY PROTEIN"/>
    <property type="match status" value="1"/>
</dbReference>
<dbReference type="PANTHER" id="PTHR43433:SF5">
    <property type="entry name" value="AB HYDROLASE-1 DOMAIN-CONTAINING PROTEIN"/>
    <property type="match status" value="1"/>
</dbReference>
<dbReference type="HOGENOM" id="CLU_020336_50_3_5"/>
<keyword evidence="3" id="KW-1185">Reference proteome</keyword>
<dbReference type="InterPro" id="IPR029058">
    <property type="entry name" value="AB_hydrolase_fold"/>
</dbReference>
<keyword evidence="2" id="KW-0378">Hydrolase</keyword>
<dbReference type="eggNOG" id="COG2267">
    <property type="taxonomic scope" value="Bacteria"/>
</dbReference>
<evidence type="ECO:0000259" key="1">
    <source>
        <dbReference type="Pfam" id="PF12697"/>
    </source>
</evidence>
<dbReference type="Pfam" id="PF12697">
    <property type="entry name" value="Abhydrolase_6"/>
    <property type="match status" value="1"/>
</dbReference>
<dbReference type="InterPro" id="IPR000073">
    <property type="entry name" value="AB_hydrolase_1"/>
</dbReference>
<dbReference type="Proteomes" id="UP000002931">
    <property type="component" value="Unassembled WGS sequence"/>
</dbReference>
<dbReference type="PRINTS" id="PR00111">
    <property type="entry name" value="ABHYDROLASE"/>
</dbReference>
<sequence>MFLTVNDHNLHATVAGDPKAPVLVLLHSLGTEAALWDAQVAAFSATHRVICPEFRGHGASEESQTPLTCEALASDILEMLDQMGVGDFTLSGCSLGGVVAQLVAAEAGARVKGLAIFNSYVKSLDPQMWRDRAAKIRADGLTSIAGGVLGIWMTEADRMTPEGKGLARILSRATDEGYAAACDALAVVDCRDAAAKITAPTIVAFGSEDKAAPHTASEALADAIQGASLRAIEGAAHLPLLHYPDASSAILKELT</sequence>
<dbReference type="STRING" id="314271.RB2654_02804"/>
<dbReference type="InterPro" id="IPR050471">
    <property type="entry name" value="AB_hydrolase"/>
</dbReference>
<dbReference type="SUPFAM" id="SSF53474">
    <property type="entry name" value="alpha/beta-Hydrolases"/>
    <property type="match status" value="1"/>
</dbReference>
<dbReference type="OrthoDB" id="9804723at2"/>
<feature type="domain" description="AB hydrolase-1" evidence="1">
    <location>
        <begin position="23"/>
        <end position="246"/>
    </location>
</feature>
<gene>
    <name evidence="2" type="ORF">RB2654_02804</name>
</gene>
<reference evidence="2 3" key="1">
    <citation type="journal article" date="2010" name="J. Bacteriol.">
        <title>Genome sequences of Pelagibaca bermudensis HTCC2601T and Maritimibacter alkaliphilus HTCC2654T, the type strains of two marine Roseobacter genera.</title>
        <authorList>
            <person name="Thrash J.C."/>
            <person name="Cho J.C."/>
            <person name="Ferriera S."/>
            <person name="Johnson J."/>
            <person name="Vergin K.L."/>
            <person name="Giovannoni S.J."/>
        </authorList>
    </citation>
    <scope>NUCLEOTIDE SEQUENCE [LARGE SCALE GENOMIC DNA]</scope>
    <source>
        <strain evidence="2 3">HTCC2654</strain>
    </source>
</reference>